<proteinExistence type="predicted"/>
<dbReference type="RefSeq" id="WP_149294609.1">
    <property type="nucleotide sequence ID" value="NZ_CP043473.1"/>
</dbReference>
<dbReference type="AlphaFoldDB" id="A0A5C1DC41"/>
<dbReference type="EMBL" id="CP043473">
    <property type="protein sequence ID" value="QEL54214.1"/>
    <property type="molecule type" value="Genomic_DNA"/>
</dbReference>
<dbReference type="SUPFAM" id="SSF52091">
    <property type="entry name" value="SpoIIaa-like"/>
    <property type="match status" value="1"/>
</dbReference>
<dbReference type="PANTHER" id="PTHR35849">
    <property type="entry name" value="BLR2341 PROTEIN"/>
    <property type="match status" value="1"/>
</dbReference>
<organism evidence="2 3">
    <name type="scientific">Chromobacterium paludis</name>
    <dbReference type="NCBI Taxonomy" id="2605945"/>
    <lineage>
        <taxon>Bacteria</taxon>
        <taxon>Pseudomonadati</taxon>
        <taxon>Pseudomonadota</taxon>
        <taxon>Betaproteobacteria</taxon>
        <taxon>Neisseriales</taxon>
        <taxon>Chromobacteriaceae</taxon>
        <taxon>Chromobacterium</taxon>
    </lineage>
</organism>
<name>A0A5C1DC41_9NEIS</name>
<evidence type="ECO:0000259" key="1">
    <source>
        <dbReference type="PROSITE" id="PS50801"/>
    </source>
</evidence>
<dbReference type="CDD" id="cd07043">
    <property type="entry name" value="STAS_anti-anti-sigma_factors"/>
    <property type="match status" value="1"/>
</dbReference>
<reference evidence="2 3" key="1">
    <citation type="submission" date="2019-08" db="EMBL/GenBank/DDBJ databases">
        <title>Chromobacterium paludis, a novel bacterium isolated from a Maryland marsh pond.</title>
        <authorList>
            <person name="Blackburn M.B."/>
            <person name="Gundersen-Rindal D.E."/>
        </authorList>
    </citation>
    <scope>NUCLEOTIDE SEQUENCE [LARGE SCALE GENOMIC DNA]</scope>
    <source>
        <strain evidence="3">IIBBL 257-1</strain>
    </source>
</reference>
<evidence type="ECO:0000313" key="2">
    <source>
        <dbReference type="EMBL" id="QEL54214.1"/>
    </source>
</evidence>
<dbReference type="InterPro" id="IPR002645">
    <property type="entry name" value="STAS_dom"/>
</dbReference>
<dbReference type="InterPro" id="IPR058548">
    <property type="entry name" value="MlaB-like_STAS"/>
</dbReference>
<gene>
    <name evidence="2" type="ORF">FYK34_00750</name>
</gene>
<evidence type="ECO:0000313" key="3">
    <source>
        <dbReference type="Proteomes" id="UP000322079"/>
    </source>
</evidence>
<accession>A0A5C1DC41</accession>
<protein>
    <submittedName>
        <fullName evidence="2">STAS domain-containing protein</fullName>
    </submittedName>
</protein>
<dbReference type="PANTHER" id="PTHR35849:SF2">
    <property type="entry name" value="BLR2341 PROTEIN"/>
    <property type="match status" value="1"/>
</dbReference>
<dbReference type="InterPro" id="IPR036513">
    <property type="entry name" value="STAS_dom_sf"/>
</dbReference>
<dbReference type="Proteomes" id="UP000322079">
    <property type="component" value="Chromosome"/>
</dbReference>
<dbReference type="KEGG" id="chrm:FYK34_00750"/>
<feature type="domain" description="STAS" evidence="1">
    <location>
        <begin position="16"/>
        <end position="98"/>
    </location>
</feature>
<dbReference type="PROSITE" id="PS50801">
    <property type="entry name" value="STAS"/>
    <property type="match status" value="1"/>
</dbReference>
<dbReference type="Pfam" id="PF13466">
    <property type="entry name" value="STAS_2"/>
    <property type="match status" value="1"/>
</dbReference>
<dbReference type="Gene3D" id="3.30.750.24">
    <property type="entry name" value="STAS domain"/>
    <property type="match status" value="1"/>
</dbReference>
<keyword evidence="3" id="KW-1185">Reference proteome</keyword>
<dbReference type="InterPro" id="IPR052746">
    <property type="entry name" value="MlaB_ABC_Transporter"/>
</dbReference>
<sequence length="98" mass="10615">MTLSLFAGHEQTIFQAAQWRDELLRALQSGEDIHLDLSTLEELDSAGAQVLIWLRQEAARLGRPLVIGNPSRCVVEFAALMGMDAVLLADATEGAHGS</sequence>